<dbReference type="Pfam" id="PF19570">
    <property type="entry name" value="DUF6088"/>
    <property type="match status" value="1"/>
</dbReference>
<dbReference type="Proteomes" id="UP001499852">
    <property type="component" value="Unassembled WGS sequence"/>
</dbReference>
<name>A0ABP9P1G7_9BACT</name>
<evidence type="ECO:0000313" key="2">
    <source>
        <dbReference type="Proteomes" id="UP001499852"/>
    </source>
</evidence>
<reference evidence="2" key="1">
    <citation type="journal article" date="2019" name="Int. J. Syst. Evol. Microbiol.">
        <title>The Global Catalogue of Microorganisms (GCM) 10K type strain sequencing project: providing services to taxonomists for standard genome sequencing and annotation.</title>
        <authorList>
            <consortium name="The Broad Institute Genomics Platform"/>
            <consortium name="The Broad Institute Genome Sequencing Center for Infectious Disease"/>
            <person name="Wu L."/>
            <person name="Ma J."/>
        </authorList>
    </citation>
    <scope>NUCLEOTIDE SEQUENCE [LARGE SCALE GENOMIC DNA]</scope>
    <source>
        <strain evidence="2">JCM 18053</strain>
    </source>
</reference>
<evidence type="ECO:0000313" key="1">
    <source>
        <dbReference type="EMBL" id="GAA5134877.1"/>
    </source>
</evidence>
<protein>
    <recommendedName>
        <fullName evidence="3">Transcriptional regulator, AbiEi antitoxin, Type IV TA system</fullName>
    </recommendedName>
</protein>
<keyword evidence="2" id="KW-1185">Reference proteome</keyword>
<comment type="caution">
    <text evidence="1">The sequence shown here is derived from an EMBL/GenBank/DDBJ whole genome shotgun (WGS) entry which is preliminary data.</text>
</comment>
<evidence type="ECO:0008006" key="3">
    <source>
        <dbReference type="Google" id="ProtNLM"/>
    </source>
</evidence>
<dbReference type="EMBL" id="BAABIA010000002">
    <property type="protein sequence ID" value="GAA5134877.1"/>
    <property type="molecule type" value="Genomic_DNA"/>
</dbReference>
<proteinExistence type="predicted"/>
<sequence>MNKLDVLRKHLKPGVVYRREDLARWSTAVDRHIKELVASGELVKLAPGLYSHPKQTAFGKAPADNASVVAAFLKDDRFLITSPNAYNTLGVGATQLYNETVVYNHKRHGHFTLGGRSFEFRRRPSFPKKISVEFLLVDLVNNIEQLAEDGAALLSRVKEKARQVNRTALRQIAHEFGRVRTRKFFDAAMMEGTRHAG</sequence>
<accession>A0ABP9P1G7</accession>
<dbReference type="RefSeq" id="WP_345735003.1">
    <property type="nucleotide sequence ID" value="NZ_BAABIA010000002.1"/>
</dbReference>
<organism evidence="1 2">
    <name type="scientific">Prosthecobacter algae</name>
    <dbReference type="NCBI Taxonomy" id="1144682"/>
    <lineage>
        <taxon>Bacteria</taxon>
        <taxon>Pseudomonadati</taxon>
        <taxon>Verrucomicrobiota</taxon>
        <taxon>Verrucomicrobiia</taxon>
        <taxon>Verrucomicrobiales</taxon>
        <taxon>Verrucomicrobiaceae</taxon>
        <taxon>Prosthecobacter</taxon>
    </lineage>
</organism>
<gene>
    <name evidence="1" type="ORF">GCM10023213_07190</name>
</gene>
<dbReference type="InterPro" id="IPR045738">
    <property type="entry name" value="DUF6088"/>
</dbReference>